<reference evidence="3" key="1">
    <citation type="journal article" date="2019" name="Int. J. Syst. Evol. Microbiol.">
        <title>The Global Catalogue of Microorganisms (GCM) 10K type strain sequencing project: providing services to taxonomists for standard genome sequencing and annotation.</title>
        <authorList>
            <consortium name="The Broad Institute Genomics Platform"/>
            <consortium name="The Broad Institute Genome Sequencing Center for Infectious Disease"/>
            <person name="Wu L."/>
            <person name="Ma J."/>
        </authorList>
    </citation>
    <scope>NUCLEOTIDE SEQUENCE [LARGE SCALE GENOMIC DNA]</scope>
    <source>
        <strain evidence="3">KLKA75</strain>
    </source>
</reference>
<feature type="region of interest" description="Disordered" evidence="1">
    <location>
        <begin position="71"/>
        <end position="125"/>
    </location>
</feature>
<dbReference type="RefSeq" id="WP_378259562.1">
    <property type="nucleotide sequence ID" value="NZ_JBHSIT010000008.1"/>
</dbReference>
<organism evidence="2 3">
    <name type="scientific">Actinomadura gamaensis</name>
    <dbReference type="NCBI Taxonomy" id="1763541"/>
    <lineage>
        <taxon>Bacteria</taxon>
        <taxon>Bacillati</taxon>
        <taxon>Actinomycetota</taxon>
        <taxon>Actinomycetes</taxon>
        <taxon>Streptosporangiales</taxon>
        <taxon>Thermomonosporaceae</taxon>
        <taxon>Actinomadura</taxon>
    </lineage>
</organism>
<accession>A0ABV9U4Y7</accession>
<dbReference type="EMBL" id="JBHSIT010000008">
    <property type="protein sequence ID" value="MFC4910909.1"/>
    <property type="molecule type" value="Genomic_DNA"/>
</dbReference>
<evidence type="ECO:0000313" key="2">
    <source>
        <dbReference type="EMBL" id="MFC4910909.1"/>
    </source>
</evidence>
<sequence length="125" mass="13862">MALTVLIVLAALALWLLSLLSRPITGCRRCGGRTVVATRTPGRVRACRACRGTGYRRRIGATTVHRLYWTIRNRPHPETKHHPHTQPTPDHHDGPWPPGPDTIPAPPHIPTPRIPDPPSAPEDPR</sequence>
<protein>
    <submittedName>
        <fullName evidence="2">Uncharacterized protein</fullName>
    </submittedName>
</protein>
<feature type="compositionally biased region" description="Pro residues" evidence="1">
    <location>
        <begin position="95"/>
        <end position="125"/>
    </location>
</feature>
<proteinExistence type="predicted"/>
<gene>
    <name evidence="2" type="ORF">ACFPCY_26600</name>
</gene>
<keyword evidence="3" id="KW-1185">Reference proteome</keyword>
<evidence type="ECO:0000256" key="1">
    <source>
        <dbReference type="SAM" id="MobiDB-lite"/>
    </source>
</evidence>
<dbReference type="Proteomes" id="UP001595872">
    <property type="component" value="Unassembled WGS sequence"/>
</dbReference>
<evidence type="ECO:0000313" key="3">
    <source>
        <dbReference type="Proteomes" id="UP001595872"/>
    </source>
</evidence>
<comment type="caution">
    <text evidence="2">The sequence shown here is derived from an EMBL/GenBank/DDBJ whole genome shotgun (WGS) entry which is preliminary data.</text>
</comment>
<name>A0ABV9U4Y7_9ACTN</name>